<dbReference type="GO" id="GO:0004252">
    <property type="term" value="F:serine-type endopeptidase activity"/>
    <property type="evidence" value="ECO:0007669"/>
    <property type="project" value="InterPro"/>
</dbReference>
<comment type="subcellular location">
    <subcellularLocation>
        <location evidence="1">Membrane</location>
        <topology evidence="1">Multi-pass membrane protein</topology>
    </subcellularLocation>
</comment>
<dbReference type="InterPro" id="IPR047680">
    <property type="entry name" value="MarP-like"/>
</dbReference>
<accession>A0A1I3U9S9</accession>
<feature type="transmembrane region" description="Helical" evidence="5">
    <location>
        <begin position="106"/>
        <end position="130"/>
    </location>
</feature>
<dbReference type="GO" id="GO:0009403">
    <property type="term" value="P:toxin biosynthetic process"/>
    <property type="evidence" value="ECO:0007669"/>
    <property type="project" value="InterPro"/>
</dbReference>
<reference evidence="6 7" key="1">
    <citation type="submission" date="2016-10" db="EMBL/GenBank/DDBJ databases">
        <authorList>
            <person name="de Groot N.N."/>
        </authorList>
    </citation>
    <scope>NUCLEOTIDE SEQUENCE [LARGE SCALE GENOMIC DNA]</scope>
    <source>
        <strain evidence="6 7">DSM 44468</strain>
    </source>
</reference>
<dbReference type="GO" id="GO:0016020">
    <property type="term" value="C:membrane"/>
    <property type="evidence" value="ECO:0007669"/>
    <property type="project" value="UniProtKB-SubCell"/>
</dbReference>
<dbReference type="InterPro" id="IPR003825">
    <property type="entry name" value="Colicin-V_CvpA"/>
</dbReference>
<dbReference type="Pfam" id="PF13365">
    <property type="entry name" value="Trypsin_2"/>
    <property type="match status" value="1"/>
</dbReference>
<dbReference type="InterPro" id="IPR009003">
    <property type="entry name" value="Peptidase_S1_PA"/>
</dbReference>
<dbReference type="SUPFAM" id="SSF50494">
    <property type="entry name" value="Trypsin-like serine proteases"/>
    <property type="match status" value="1"/>
</dbReference>
<evidence type="ECO:0000256" key="3">
    <source>
        <dbReference type="ARBA" id="ARBA00022989"/>
    </source>
</evidence>
<dbReference type="Proteomes" id="UP000199025">
    <property type="component" value="Unassembled WGS sequence"/>
</dbReference>
<evidence type="ECO:0000256" key="5">
    <source>
        <dbReference type="SAM" id="Phobius"/>
    </source>
</evidence>
<dbReference type="AlphaFoldDB" id="A0A1I3U9S9"/>
<keyword evidence="3 5" id="KW-1133">Transmembrane helix</keyword>
<dbReference type="RefSeq" id="WP_091508370.1">
    <property type="nucleotide sequence ID" value="NZ_FORP01000008.1"/>
</dbReference>
<dbReference type="PRINTS" id="PR00834">
    <property type="entry name" value="PROTEASES2C"/>
</dbReference>
<dbReference type="STRING" id="115433.SAMN05421835_108279"/>
<protein>
    <submittedName>
        <fullName evidence="6">Colicin V production protein</fullName>
    </submittedName>
</protein>
<dbReference type="EMBL" id="FORP01000008">
    <property type="protein sequence ID" value="SFJ78511.1"/>
    <property type="molecule type" value="Genomic_DNA"/>
</dbReference>
<dbReference type="InterPro" id="IPR043504">
    <property type="entry name" value="Peptidase_S1_PA_chymotrypsin"/>
</dbReference>
<evidence type="ECO:0000256" key="2">
    <source>
        <dbReference type="ARBA" id="ARBA00022692"/>
    </source>
</evidence>
<keyword evidence="2 5" id="KW-0812">Transmembrane</keyword>
<dbReference type="PANTHER" id="PTHR43019">
    <property type="entry name" value="SERINE ENDOPROTEASE DEGS"/>
    <property type="match status" value="1"/>
</dbReference>
<feature type="transmembrane region" description="Helical" evidence="5">
    <location>
        <begin position="59"/>
        <end position="80"/>
    </location>
</feature>
<dbReference type="InterPro" id="IPR001940">
    <property type="entry name" value="Peptidase_S1C"/>
</dbReference>
<name>A0A1I3U9S9_9PSEU</name>
<dbReference type="PANTHER" id="PTHR43019:SF23">
    <property type="entry name" value="PROTEASE DO-LIKE 5, CHLOROPLASTIC"/>
    <property type="match status" value="1"/>
</dbReference>
<keyword evidence="4 5" id="KW-0472">Membrane</keyword>
<evidence type="ECO:0000256" key="1">
    <source>
        <dbReference type="ARBA" id="ARBA00004141"/>
    </source>
</evidence>
<dbReference type="GO" id="GO:0006508">
    <property type="term" value="P:proteolysis"/>
    <property type="evidence" value="ECO:0007669"/>
    <property type="project" value="InterPro"/>
</dbReference>
<organism evidence="6 7">
    <name type="scientific">Amycolatopsis sacchari</name>
    <dbReference type="NCBI Taxonomy" id="115433"/>
    <lineage>
        <taxon>Bacteria</taxon>
        <taxon>Bacillati</taxon>
        <taxon>Actinomycetota</taxon>
        <taxon>Actinomycetes</taxon>
        <taxon>Pseudonocardiales</taxon>
        <taxon>Pseudonocardiaceae</taxon>
        <taxon>Amycolatopsis</taxon>
    </lineage>
</organism>
<proteinExistence type="predicted"/>
<dbReference type="OrthoDB" id="9766361at2"/>
<gene>
    <name evidence="6" type="ORF">SAMN05421835_108279</name>
</gene>
<feature type="transmembrane region" description="Helical" evidence="5">
    <location>
        <begin position="32"/>
        <end position="52"/>
    </location>
</feature>
<evidence type="ECO:0000313" key="6">
    <source>
        <dbReference type="EMBL" id="SFJ78511.1"/>
    </source>
</evidence>
<keyword evidence="7" id="KW-1185">Reference proteome</keyword>
<evidence type="ECO:0000313" key="7">
    <source>
        <dbReference type="Proteomes" id="UP000199025"/>
    </source>
</evidence>
<dbReference type="Gene3D" id="2.40.10.10">
    <property type="entry name" value="Trypsin-like serine proteases"/>
    <property type="match status" value="2"/>
</dbReference>
<dbReference type="NCBIfam" id="NF033740">
    <property type="entry name" value="MarP_fam_protase"/>
    <property type="match status" value="1"/>
</dbReference>
<sequence length="398" mass="41054">MNWVDVLVIVLALLAAISGARQGVVIALPALVGVIGGAVLGIRIAPLVVQLFDNPAAKVAFAVATVVFLVALGETLGVWLGRRVKHAVKSRINTDKLSGIDQTLGAIVQAVVVFVVAWLIAVPLTGVAGLPGLAKAINNSAVLGAVDKAMPPAAEGLPADLRKLLDVSGFPSIVDPFQKTQINEVAPPDTSLQNSTVAQQLRGSVLKIRGTASSCSRALEGSGFVVAPQRVMTNAHVVAGTDETAVETSQGRLPARVIYFDPEVDVAVLAVPRLQAPPLRIASSRGKAGDDAIVLGYPLDGPYTATAGRIRNEITLQGPDIYDSRTVRRDVFTVRAQVRSGNSGGPLVNPQGEVVGVVFGASVEDADTGFTLTAQQVAPVIEAAPTLSARVSTGSCAA</sequence>
<evidence type="ECO:0000256" key="4">
    <source>
        <dbReference type="ARBA" id="ARBA00023136"/>
    </source>
</evidence>
<dbReference type="Pfam" id="PF02674">
    <property type="entry name" value="Colicin_V"/>
    <property type="match status" value="1"/>
</dbReference>